<dbReference type="InterPro" id="IPR050266">
    <property type="entry name" value="AB_hydrolase_sf"/>
</dbReference>
<dbReference type="EMBL" id="CP020472">
    <property type="protein sequence ID" value="ARD22530.1"/>
    <property type="molecule type" value="Genomic_DNA"/>
</dbReference>
<dbReference type="InterPro" id="IPR029058">
    <property type="entry name" value="AB_hydrolase_fold"/>
</dbReference>
<dbReference type="InterPro" id="IPR000073">
    <property type="entry name" value="AB_hydrolase_1"/>
</dbReference>
<keyword evidence="3" id="KW-1185">Reference proteome</keyword>
<evidence type="ECO:0000313" key="3">
    <source>
        <dbReference type="Proteomes" id="UP000191820"/>
    </source>
</evidence>
<dbReference type="PANTHER" id="PTHR43798">
    <property type="entry name" value="MONOACYLGLYCEROL LIPASE"/>
    <property type="match status" value="1"/>
</dbReference>
<evidence type="ECO:0000259" key="1">
    <source>
        <dbReference type="Pfam" id="PF00561"/>
    </source>
</evidence>
<reference evidence="2 3" key="1">
    <citation type="submission" date="2017-03" db="EMBL/GenBank/DDBJ databases">
        <title>Genome sequencing of Shewanella japonica KCTC 22435.</title>
        <authorList>
            <person name="Kim K.M."/>
        </authorList>
    </citation>
    <scope>NUCLEOTIDE SEQUENCE [LARGE SCALE GENOMIC DNA]</scope>
    <source>
        <strain evidence="2 3">KCTC 22435</strain>
    </source>
</reference>
<dbReference type="PANTHER" id="PTHR43798:SF29">
    <property type="entry name" value="AB HYDROLASE-1 DOMAIN-CONTAINING PROTEIN"/>
    <property type="match status" value="1"/>
</dbReference>
<name>A0ABM6JMJ1_9GAMM</name>
<dbReference type="Gene3D" id="3.40.50.1820">
    <property type="entry name" value="alpha/beta hydrolase"/>
    <property type="match status" value="1"/>
</dbReference>
<gene>
    <name evidence="2" type="ORF">SJ2017_2239</name>
</gene>
<proteinExistence type="predicted"/>
<sequence>MTKPLHYLTATIDGQSMYYSDSDKHNTDSQPIVFIHGFLTDSSMWQAQIDALKSQHRCIAIDLWSHGQSDPMPKGTTSLVTIAEQYLSLLSSLGLNQFRLVANGSGCAIAAEMALISPTSVTKMVMANGFIGFEPQVNCIKYQQWIDQISQQQSCSKEMADLITEQYFANLAIESHNNEVSHSDNSSDANTNNSLTPERFSQALQNLSPNNIAELVLMAPLFLYKRDTLELAEQLTLPCLILVGEQNKLRTVLEAYLMQDCITGCTLKQLTAAGHLANVEQAAMFNQHLINFFRKLT</sequence>
<organism evidence="2 3">
    <name type="scientific">Shewanella japonica</name>
    <dbReference type="NCBI Taxonomy" id="93973"/>
    <lineage>
        <taxon>Bacteria</taxon>
        <taxon>Pseudomonadati</taxon>
        <taxon>Pseudomonadota</taxon>
        <taxon>Gammaproteobacteria</taxon>
        <taxon>Alteromonadales</taxon>
        <taxon>Shewanellaceae</taxon>
        <taxon>Shewanella</taxon>
    </lineage>
</organism>
<accession>A0ABM6JMJ1</accession>
<dbReference type="RefSeq" id="WP_080915842.1">
    <property type="nucleotide sequence ID" value="NZ_CP020472.1"/>
</dbReference>
<feature type="domain" description="AB hydrolase-1" evidence="1">
    <location>
        <begin position="31"/>
        <end position="280"/>
    </location>
</feature>
<evidence type="ECO:0000313" key="2">
    <source>
        <dbReference type="EMBL" id="ARD22530.1"/>
    </source>
</evidence>
<protein>
    <recommendedName>
        <fullName evidence="1">AB hydrolase-1 domain-containing protein</fullName>
    </recommendedName>
</protein>
<dbReference type="SUPFAM" id="SSF53474">
    <property type="entry name" value="alpha/beta-Hydrolases"/>
    <property type="match status" value="1"/>
</dbReference>
<dbReference type="Pfam" id="PF00561">
    <property type="entry name" value="Abhydrolase_1"/>
    <property type="match status" value="1"/>
</dbReference>
<dbReference type="Proteomes" id="UP000191820">
    <property type="component" value="Chromosome"/>
</dbReference>